<gene>
    <name evidence="2" type="ordered locus">MTR_7g085960</name>
</gene>
<evidence type="ECO:0000313" key="3">
    <source>
        <dbReference type="EnsemblPlants" id="AES80865"/>
    </source>
</evidence>
<evidence type="ECO:0000313" key="2">
    <source>
        <dbReference type="EMBL" id="AES80865.1"/>
    </source>
</evidence>
<dbReference type="PaxDb" id="3880-AES80865"/>
<dbReference type="EMBL" id="CM001223">
    <property type="protein sequence ID" value="AES80865.1"/>
    <property type="molecule type" value="Genomic_DNA"/>
</dbReference>
<dbReference type="PANTHER" id="PTHR31642:SF139">
    <property type="entry name" value="SPERMIDINE HYDROXYCINNAMOYL TRANSFERASE"/>
    <property type="match status" value="1"/>
</dbReference>
<accession>G7L0F7</accession>
<dbReference type="OMA" id="WTNFPFY"/>
<evidence type="ECO:0000313" key="4">
    <source>
        <dbReference type="Proteomes" id="UP000002051"/>
    </source>
</evidence>
<name>G7L0F7_MEDTR</name>
<dbReference type="PANTHER" id="PTHR31642">
    <property type="entry name" value="TRICHOTHECENE 3-O-ACETYLTRANSFERASE"/>
    <property type="match status" value="1"/>
</dbReference>
<dbReference type="EnsemblPlants" id="AES80865">
    <property type="protein sequence ID" value="AES80865"/>
    <property type="gene ID" value="MTR_7g085960"/>
</dbReference>
<protein>
    <submittedName>
        <fullName evidence="2">Spermidine hydroxycinnamoyl transferase</fullName>
    </submittedName>
</protein>
<dbReference type="Proteomes" id="UP000002051">
    <property type="component" value="Unassembled WGS sequence"/>
</dbReference>
<dbReference type="Pfam" id="PF02458">
    <property type="entry name" value="Transferase"/>
    <property type="match status" value="1"/>
</dbReference>
<dbReference type="HOGENOM" id="CLU_1379962_0_0_1"/>
<keyword evidence="2" id="KW-0808">Transferase</keyword>
<dbReference type="AlphaFoldDB" id="G7L0F7"/>
<dbReference type="Gene3D" id="3.30.559.10">
    <property type="entry name" value="Chloramphenicol acetyltransferase-like domain"/>
    <property type="match status" value="1"/>
</dbReference>
<dbReference type="InterPro" id="IPR023213">
    <property type="entry name" value="CAT-like_dom_sf"/>
</dbReference>
<dbReference type="eggNOG" id="ENOG502QSYG">
    <property type="taxonomic scope" value="Eukaryota"/>
</dbReference>
<evidence type="ECO:0000256" key="1">
    <source>
        <dbReference type="ARBA" id="ARBA00009861"/>
    </source>
</evidence>
<reference evidence="3" key="3">
    <citation type="submission" date="2015-04" db="UniProtKB">
        <authorList>
            <consortium name="EnsemblPlants"/>
        </authorList>
    </citation>
    <scope>IDENTIFICATION</scope>
    <source>
        <strain evidence="3">cv. Jemalong A17</strain>
    </source>
</reference>
<dbReference type="InterPro" id="IPR050317">
    <property type="entry name" value="Plant_Fungal_Acyltransferase"/>
</dbReference>
<proteinExistence type="inferred from homology"/>
<organism evidence="2 4">
    <name type="scientific">Medicago truncatula</name>
    <name type="common">Barrel medic</name>
    <name type="synonym">Medicago tribuloides</name>
    <dbReference type="NCBI Taxonomy" id="3880"/>
    <lineage>
        <taxon>Eukaryota</taxon>
        <taxon>Viridiplantae</taxon>
        <taxon>Streptophyta</taxon>
        <taxon>Embryophyta</taxon>
        <taxon>Tracheophyta</taxon>
        <taxon>Spermatophyta</taxon>
        <taxon>Magnoliopsida</taxon>
        <taxon>eudicotyledons</taxon>
        <taxon>Gunneridae</taxon>
        <taxon>Pentapetalae</taxon>
        <taxon>rosids</taxon>
        <taxon>fabids</taxon>
        <taxon>Fabales</taxon>
        <taxon>Fabaceae</taxon>
        <taxon>Papilionoideae</taxon>
        <taxon>50 kb inversion clade</taxon>
        <taxon>NPAAA clade</taxon>
        <taxon>Hologalegina</taxon>
        <taxon>IRL clade</taxon>
        <taxon>Trifolieae</taxon>
        <taxon>Medicago</taxon>
    </lineage>
</organism>
<dbReference type="STRING" id="3880.G7L0F7"/>
<dbReference type="GO" id="GO:0016747">
    <property type="term" value="F:acyltransferase activity, transferring groups other than amino-acyl groups"/>
    <property type="evidence" value="ECO:0000318"/>
    <property type="project" value="GO_Central"/>
</dbReference>
<reference evidence="2 4" key="1">
    <citation type="journal article" date="2011" name="Nature">
        <title>The Medicago genome provides insight into the evolution of rhizobial symbioses.</title>
        <authorList>
            <person name="Young N.D."/>
            <person name="Debelle F."/>
            <person name="Oldroyd G.E."/>
            <person name="Geurts R."/>
            <person name="Cannon S.B."/>
            <person name="Udvardi M.K."/>
            <person name="Benedito V.A."/>
            <person name="Mayer K.F."/>
            <person name="Gouzy J."/>
            <person name="Schoof H."/>
            <person name="Van de Peer Y."/>
            <person name="Proost S."/>
            <person name="Cook D.R."/>
            <person name="Meyers B.C."/>
            <person name="Spannagl M."/>
            <person name="Cheung F."/>
            <person name="De Mita S."/>
            <person name="Krishnakumar V."/>
            <person name="Gundlach H."/>
            <person name="Zhou S."/>
            <person name="Mudge J."/>
            <person name="Bharti A.K."/>
            <person name="Murray J.D."/>
            <person name="Naoumkina M.A."/>
            <person name="Rosen B."/>
            <person name="Silverstein K.A."/>
            <person name="Tang H."/>
            <person name="Rombauts S."/>
            <person name="Zhao P.X."/>
            <person name="Zhou P."/>
            <person name="Barbe V."/>
            <person name="Bardou P."/>
            <person name="Bechner M."/>
            <person name="Bellec A."/>
            <person name="Berger A."/>
            <person name="Berges H."/>
            <person name="Bidwell S."/>
            <person name="Bisseling T."/>
            <person name="Choisne N."/>
            <person name="Couloux A."/>
            <person name="Denny R."/>
            <person name="Deshpande S."/>
            <person name="Dai X."/>
            <person name="Doyle J.J."/>
            <person name="Dudez A.M."/>
            <person name="Farmer A.D."/>
            <person name="Fouteau S."/>
            <person name="Franken C."/>
            <person name="Gibelin C."/>
            <person name="Gish J."/>
            <person name="Goldstein S."/>
            <person name="Gonzalez A.J."/>
            <person name="Green P.J."/>
            <person name="Hallab A."/>
            <person name="Hartog M."/>
            <person name="Hua A."/>
            <person name="Humphray S.J."/>
            <person name="Jeong D.H."/>
            <person name="Jing Y."/>
            <person name="Jocker A."/>
            <person name="Kenton S.M."/>
            <person name="Kim D.J."/>
            <person name="Klee K."/>
            <person name="Lai H."/>
            <person name="Lang C."/>
            <person name="Lin S."/>
            <person name="Macmil S.L."/>
            <person name="Magdelenat G."/>
            <person name="Matthews L."/>
            <person name="McCorrison J."/>
            <person name="Monaghan E.L."/>
            <person name="Mun J.H."/>
            <person name="Najar F.Z."/>
            <person name="Nicholson C."/>
            <person name="Noirot C."/>
            <person name="O'Bleness M."/>
            <person name="Paule C.R."/>
            <person name="Poulain J."/>
            <person name="Prion F."/>
            <person name="Qin B."/>
            <person name="Qu C."/>
            <person name="Retzel E.F."/>
            <person name="Riddle C."/>
            <person name="Sallet E."/>
            <person name="Samain S."/>
            <person name="Samson N."/>
            <person name="Sanders I."/>
            <person name="Saurat O."/>
            <person name="Scarpelli C."/>
            <person name="Schiex T."/>
            <person name="Segurens B."/>
            <person name="Severin A.J."/>
            <person name="Sherrier D.J."/>
            <person name="Shi R."/>
            <person name="Sims S."/>
            <person name="Singer S.R."/>
            <person name="Sinharoy S."/>
            <person name="Sterck L."/>
            <person name="Viollet A."/>
            <person name="Wang B.B."/>
            <person name="Wang K."/>
            <person name="Wang M."/>
            <person name="Wang X."/>
            <person name="Warfsmann J."/>
            <person name="Weissenbach J."/>
            <person name="White D.D."/>
            <person name="White J.D."/>
            <person name="Wiley G.B."/>
            <person name="Wincker P."/>
            <person name="Xing Y."/>
            <person name="Yang L."/>
            <person name="Yao Z."/>
            <person name="Ying F."/>
            <person name="Zhai J."/>
            <person name="Zhou L."/>
            <person name="Zuber A."/>
            <person name="Denarie J."/>
            <person name="Dixon R.A."/>
            <person name="May G.D."/>
            <person name="Schwartz D.C."/>
            <person name="Rogers J."/>
            <person name="Quetier F."/>
            <person name="Town C.D."/>
            <person name="Roe B.A."/>
        </authorList>
    </citation>
    <scope>NUCLEOTIDE SEQUENCE [LARGE SCALE GENOMIC DNA]</scope>
    <source>
        <strain evidence="2">A17</strain>
        <strain evidence="3 4">cv. Jemalong A17</strain>
    </source>
</reference>
<comment type="similarity">
    <text evidence="1">Belongs to the plant acyltransferase family.</text>
</comment>
<reference evidence="2 4" key="2">
    <citation type="journal article" date="2014" name="BMC Genomics">
        <title>An improved genome release (version Mt4.0) for the model legume Medicago truncatula.</title>
        <authorList>
            <person name="Tang H."/>
            <person name="Krishnakumar V."/>
            <person name="Bidwell S."/>
            <person name="Rosen B."/>
            <person name="Chan A."/>
            <person name="Zhou S."/>
            <person name="Gentzbittel L."/>
            <person name="Childs K.L."/>
            <person name="Yandell M."/>
            <person name="Gundlach H."/>
            <person name="Mayer K.F."/>
            <person name="Schwartz D.C."/>
            <person name="Town C.D."/>
        </authorList>
    </citation>
    <scope>GENOME REANNOTATION</scope>
    <source>
        <strain evidence="3 4">cv. Jemalong A17</strain>
    </source>
</reference>
<sequence length="198" mass="23199">MLKLTKHQVEIRSRTNFEVISGYIWRCVCKVRVEGNWNQPTRLTTLVNCRNRLNPPLPKNYFGYPLCYVVGKVREAIEKVNNEYVRSVLDYVENQKDMNWLRDKFYNFARRNGQFGGDPNFCVYSWTNFPFYETYYGWGKPDCLAPGFVNSDSIGKAFVIDEGNGDGFVISVCLQPFHIDALKKLFYEDMEMITSFKL</sequence>
<keyword evidence="4" id="KW-1185">Reference proteome</keyword>